<evidence type="ECO:0000256" key="2">
    <source>
        <dbReference type="SAM" id="Phobius"/>
    </source>
</evidence>
<evidence type="ECO:0000313" key="6">
    <source>
        <dbReference type="Proteomes" id="UP000186176"/>
    </source>
</evidence>
<sequence length="315" mass="33005">MRFLLAIVSLSVFISVVFSAPGVPLRGTLKEDDSTNVSTTTAAPKKIIVRSTEEGTTPTAPTTTPSTTAPTAAPTTVSTTAPSGSGVDPTSTDGDEKTDTDTGSGTTDETVTTTPDPMEKCGTSFVMWFVSGVPVTTLECGSYTMVYGPVENETNPAARYVSGTVTTVTYDASNKKLMVNNQEFATLSTDSSQPTTATTAPAARLLAEDTVTEAVTMTDLYTFTLKGGKAISVGVPANQDESKRDKYSLSADNQVFYTGTASNSGVTSGIFKLNENGDLVDPSNTVVLKDADSAAFGFRYIIPSVFAIFAAFFMF</sequence>
<keyword evidence="2" id="KW-0812">Transmembrane</keyword>
<keyword evidence="6" id="KW-1185">Reference proteome</keyword>
<dbReference type="OrthoDB" id="344254at2759"/>
<evidence type="ECO:0000259" key="4">
    <source>
        <dbReference type="Pfam" id="PF11025"/>
    </source>
</evidence>
<feature type="signal peptide" evidence="3">
    <location>
        <begin position="1"/>
        <end position="19"/>
    </location>
</feature>
<feature type="region of interest" description="Disordered" evidence="1">
    <location>
        <begin position="24"/>
        <end position="116"/>
    </location>
</feature>
<accession>A0A1J4MHR8</accession>
<feature type="compositionally biased region" description="Low complexity" evidence="1">
    <location>
        <begin position="54"/>
        <end position="92"/>
    </location>
</feature>
<dbReference type="GeneID" id="39979025"/>
<dbReference type="AlphaFoldDB" id="A0A1J4MHR8"/>
<reference evidence="5 6" key="1">
    <citation type="submission" date="2016-10" db="EMBL/GenBank/DDBJ databases">
        <title>Reductive evolution of mitochondrial metabolism and differential evolution of invasion-related proteins in Cryptosporidium.</title>
        <authorList>
            <person name="Liu S."/>
            <person name="Roellig D.M."/>
            <person name="Guo Y."/>
            <person name="Li N."/>
            <person name="Frace M.A."/>
            <person name="Tang K."/>
            <person name="Zhang L."/>
            <person name="Feng Y."/>
            <person name="Xiao L."/>
        </authorList>
    </citation>
    <scope>NUCLEOTIDE SEQUENCE [LARGE SCALE GENOMIC DNA]</scope>
    <source>
        <strain evidence="5">39726</strain>
    </source>
</reference>
<name>A0A1J4MHR8_9CRYT</name>
<evidence type="ECO:0000256" key="1">
    <source>
        <dbReference type="SAM" id="MobiDB-lite"/>
    </source>
</evidence>
<keyword evidence="3" id="KW-0732">Signal</keyword>
<gene>
    <name evidence="5" type="ORF">cubi_02234</name>
</gene>
<protein>
    <recommendedName>
        <fullName evidence="4">Glycoprotein 60 Cryptosporidium spp domain-containing protein</fullName>
    </recommendedName>
</protein>
<evidence type="ECO:0000256" key="3">
    <source>
        <dbReference type="SAM" id="SignalP"/>
    </source>
</evidence>
<dbReference type="VEuPathDB" id="CryptoDB:cubi_02234"/>
<proteinExistence type="predicted"/>
<dbReference type="Pfam" id="PF11025">
    <property type="entry name" value="GP40"/>
    <property type="match status" value="1"/>
</dbReference>
<feature type="chain" id="PRO_5012588483" description="Glycoprotein 60 Cryptosporidium spp domain-containing protein" evidence="3">
    <location>
        <begin position="20"/>
        <end position="315"/>
    </location>
</feature>
<dbReference type="RefSeq" id="XP_028874367.1">
    <property type="nucleotide sequence ID" value="XM_029019246.1"/>
</dbReference>
<feature type="domain" description="Glycoprotein 60 Cryptosporidium spp" evidence="4">
    <location>
        <begin position="117"/>
        <end position="273"/>
    </location>
</feature>
<keyword evidence="2" id="KW-0472">Membrane</keyword>
<feature type="compositionally biased region" description="Low complexity" evidence="1">
    <location>
        <begin position="101"/>
        <end position="116"/>
    </location>
</feature>
<dbReference type="InterPro" id="IPR021035">
    <property type="entry name" value="Glycop-60_Cryptosporidium"/>
</dbReference>
<organism evidence="5 6">
    <name type="scientific">Cryptosporidium ubiquitum</name>
    <dbReference type="NCBI Taxonomy" id="857276"/>
    <lineage>
        <taxon>Eukaryota</taxon>
        <taxon>Sar</taxon>
        <taxon>Alveolata</taxon>
        <taxon>Apicomplexa</taxon>
        <taxon>Conoidasida</taxon>
        <taxon>Coccidia</taxon>
        <taxon>Eucoccidiorida</taxon>
        <taxon>Eimeriorina</taxon>
        <taxon>Cryptosporidiidae</taxon>
        <taxon>Cryptosporidium</taxon>
    </lineage>
</organism>
<dbReference type="Proteomes" id="UP000186176">
    <property type="component" value="Unassembled WGS sequence"/>
</dbReference>
<evidence type="ECO:0000313" key="5">
    <source>
        <dbReference type="EMBL" id="OII73003.1"/>
    </source>
</evidence>
<keyword evidence="2" id="KW-1133">Transmembrane helix</keyword>
<comment type="caution">
    <text evidence="5">The sequence shown here is derived from an EMBL/GenBank/DDBJ whole genome shotgun (WGS) entry which is preliminary data.</text>
</comment>
<dbReference type="EMBL" id="LRBP01000017">
    <property type="protein sequence ID" value="OII73003.1"/>
    <property type="molecule type" value="Genomic_DNA"/>
</dbReference>
<feature type="transmembrane region" description="Helical" evidence="2">
    <location>
        <begin position="296"/>
        <end position="314"/>
    </location>
</feature>